<dbReference type="EMBL" id="GBEZ01025097">
    <property type="protein sequence ID" value="JAC61954.1"/>
    <property type="molecule type" value="Transcribed_RNA"/>
</dbReference>
<organism evidence="2">
    <name type="scientific">Tetraselmis sp. GSL018</name>
    <dbReference type="NCBI Taxonomy" id="582737"/>
    <lineage>
        <taxon>Eukaryota</taxon>
        <taxon>Viridiplantae</taxon>
        <taxon>Chlorophyta</taxon>
        <taxon>core chlorophytes</taxon>
        <taxon>Chlorodendrophyceae</taxon>
        <taxon>Chlorodendrales</taxon>
        <taxon>Chlorodendraceae</taxon>
        <taxon>Tetraselmis</taxon>
    </lineage>
</organism>
<accession>A0A061QU15</accession>
<feature type="non-terminal residue" evidence="2">
    <location>
        <position position="34"/>
    </location>
</feature>
<reference evidence="2" key="1">
    <citation type="submission" date="2014-05" db="EMBL/GenBank/DDBJ databases">
        <title>The transcriptome of the halophilic microalga Tetraselmis sp. GSL018 isolated from the Great Salt Lake, Utah.</title>
        <authorList>
            <person name="Jinkerson R.E."/>
            <person name="D'Adamo S."/>
            <person name="Posewitz M.C."/>
        </authorList>
    </citation>
    <scope>NUCLEOTIDE SEQUENCE</scope>
    <source>
        <strain evidence="2">GSL018</strain>
    </source>
</reference>
<sequence>MSAALSPGRAATTAPRGTAAIGSPPAGPRARESG</sequence>
<gene>
    <name evidence="2" type="ORF">TSPGSL018_24694</name>
</gene>
<feature type="region of interest" description="Disordered" evidence="1">
    <location>
        <begin position="1"/>
        <end position="34"/>
    </location>
</feature>
<feature type="compositionally biased region" description="Low complexity" evidence="1">
    <location>
        <begin position="7"/>
        <end position="20"/>
    </location>
</feature>
<dbReference type="AlphaFoldDB" id="A0A061QU15"/>
<evidence type="ECO:0000313" key="2">
    <source>
        <dbReference type="EMBL" id="JAC61954.1"/>
    </source>
</evidence>
<proteinExistence type="predicted"/>
<protein>
    <submittedName>
        <fullName evidence="2">Uncharacterized protein</fullName>
    </submittedName>
</protein>
<name>A0A061QU15_9CHLO</name>
<evidence type="ECO:0000256" key="1">
    <source>
        <dbReference type="SAM" id="MobiDB-lite"/>
    </source>
</evidence>